<evidence type="ECO:0000313" key="2">
    <source>
        <dbReference type="EMBL" id="ESO94987.1"/>
    </source>
</evidence>
<dbReference type="KEGG" id="lgi:LOTGIDRAFT_232129"/>
<dbReference type="Proteomes" id="UP000030746">
    <property type="component" value="Unassembled WGS sequence"/>
</dbReference>
<name>V4ADR0_LOTGI</name>
<keyword evidence="3" id="KW-1185">Reference proteome</keyword>
<dbReference type="CTD" id="20248816"/>
<gene>
    <name evidence="2" type="ORF">LOTGIDRAFT_232129</name>
</gene>
<dbReference type="AlphaFoldDB" id="V4ADR0"/>
<reference evidence="2 3" key="1">
    <citation type="journal article" date="2013" name="Nature">
        <title>Insights into bilaterian evolution from three spiralian genomes.</title>
        <authorList>
            <person name="Simakov O."/>
            <person name="Marletaz F."/>
            <person name="Cho S.J."/>
            <person name="Edsinger-Gonzales E."/>
            <person name="Havlak P."/>
            <person name="Hellsten U."/>
            <person name="Kuo D.H."/>
            <person name="Larsson T."/>
            <person name="Lv J."/>
            <person name="Arendt D."/>
            <person name="Savage R."/>
            <person name="Osoegawa K."/>
            <person name="de Jong P."/>
            <person name="Grimwood J."/>
            <person name="Chapman J.A."/>
            <person name="Shapiro H."/>
            <person name="Aerts A."/>
            <person name="Otillar R.P."/>
            <person name="Terry A.Y."/>
            <person name="Boore J.L."/>
            <person name="Grigoriev I.V."/>
            <person name="Lindberg D.R."/>
            <person name="Seaver E.C."/>
            <person name="Weisblat D.A."/>
            <person name="Putnam N.H."/>
            <person name="Rokhsar D.S."/>
        </authorList>
    </citation>
    <scope>NUCLEOTIDE SEQUENCE [LARGE SCALE GENOMIC DNA]</scope>
</reference>
<dbReference type="EMBL" id="KB201701">
    <property type="protein sequence ID" value="ESO94987.1"/>
    <property type="molecule type" value="Genomic_DNA"/>
</dbReference>
<dbReference type="GeneID" id="20248816"/>
<dbReference type="HOGENOM" id="CLU_856023_0_0_1"/>
<dbReference type="RefSeq" id="XP_009054189.1">
    <property type="nucleotide sequence ID" value="XM_009055941.1"/>
</dbReference>
<protein>
    <submittedName>
        <fullName evidence="2">Uncharacterized protein</fullName>
    </submittedName>
</protein>
<proteinExistence type="predicted"/>
<feature type="region of interest" description="Disordered" evidence="1">
    <location>
        <begin position="223"/>
        <end position="251"/>
    </location>
</feature>
<evidence type="ECO:0000313" key="3">
    <source>
        <dbReference type="Proteomes" id="UP000030746"/>
    </source>
</evidence>
<sequence length="325" mass="37344">MDLSRDRSLRRFETALENDLNVINAKVKIFTKNHRFSNRSLRKDLFNMMLSKRKCALNDLDAWENKRQARILERNAAIVKREKIISILEAMTPVKNLEKQSETADLPETVTLPPLTTRSEDTNNSLTPRESIVLPAITVTELTKFVELNRWAKVGCKKIIESKTEETPIPNQVDISLSTSMVGAKSSLKKFSKWKVLSKIIQNDESEDTQIYDGVVLKQKNENSVEEKAPVTGRRGSMATSNSSDDKNEQQVVNKWRRLSILSNGRRNSIRRRSSVGLSASQAVKVFLEAMNKNKAIEEEKSYDLSYLRNCRYLRHSFEDEELYE</sequence>
<accession>V4ADR0</accession>
<organism evidence="2 3">
    <name type="scientific">Lottia gigantea</name>
    <name type="common">Giant owl limpet</name>
    <dbReference type="NCBI Taxonomy" id="225164"/>
    <lineage>
        <taxon>Eukaryota</taxon>
        <taxon>Metazoa</taxon>
        <taxon>Spiralia</taxon>
        <taxon>Lophotrochozoa</taxon>
        <taxon>Mollusca</taxon>
        <taxon>Gastropoda</taxon>
        <taxon>Patellogastropoda</taxon>
        <taxon>Lottioidea</taxon>
        <taxon>Lottiidae</taxon>
        <taxon>Lottia</taxon>
    </lineage>
</organism>
<evidence type="ECO:0000256" key="1">
    <source>
        <dbReference type="SAM" id="MobiDB-lite"/>
    </source>
</evidence>